<name>A0AAD6V8M4_9AGAR</name>
<protein>
    <submittedName>
        <fullName evidence="2">Uncharacterized protein</fullName>
    </submittedName>
</protein>
<comment type="caution">
    <text evidence="2">The sequence shown here is derived from an EMBL/GenBank/DDBJ whole genome shotgun (WGS) entry which is preliminary data.</text>
</comment>
<accession>A0AAD6V8M4</accession>
<feature type="region of interest" description="Disordered" evidence="1">
    <location>
        <begin position="83"/>
        <end position="215"/>
    </location>
</feature>
<evidence type="ECO:0000313" key="2">
    <source>
        <dbReference type="EMBL" id="KAJ7205820.1"/>
    </source>
</evidence>
<dbReference type="AlphaFoldDB" id="A0AAD6V8M4"/>
<evidence type="ECO:0000256" key="1">
    <source>
        <dbReference type="SAM" id="MobiDB-lite"/>
    </source>
</evidence>
<keyword evidence="3" id="KW-1185">Reference proteome</keyword>
<proteinExistence type="predicted"/>
<reference evidence="2" key="1">
    <citation type="submission" date="2023-03" db="EMBL/GenBank/DDBJ databases">
        <title>Massive genome expansion in bonnet fungi (Mycena s.s.) driven by repeated elements and novel gene families across ecological guilds.</title>
        <authorList>
            <consortium name="Lawrence Berkeley National Laboratory"/>
            <person name="Harder C.B."/>
            <person name="Miyauchi S."/>
            <person name="Viragh M."/>
            <person name="Kuo A."/>
            <person name="Thoen E."/>
            <person name="Andreopoulos B."/>
            <person name="Lu D."/>
            <person name="Skrede I."/>
            <person name="Drula E."/>
            <person name="Henrissat B."/>
            <person name="Morin E."/>
            <person name="Kohler A."/>
            <person name="Barry K."/>
            <person name="LaButti K."/>
            <person name="Morin E."/>
            <person name="Salamov A."/>
            <person name="Lipzen A."/>
            <person name="Mereny Z."/>
            <person name="Hegedus B."/>
            <person name="Baldrian P."/>
            <person name="Stursova M."/>
            <person name="Weitz H."/>
            <person name="Taylor A."/>
            <person name="Grigoriev I.V."/>
            <person name="Nagy L.G."/>
            <person name="Martin F."/>
            <person name="Kauserud H."/>
        </authorList>
    </citation>
    <scope>NUCLEOTIDE SEQUENCE</scope>
    <source>
        <strain evidence="2">9144</strain>
    </source>
</reference>
<organism evidence="2 3">
    <name type="scientific">Mycena pura</name>
    <dbReference type="NCBI Taxonomy" id="153505"/>
    <lineage>
        <taxon>Eukaryota</taxon>
        <taxon>Fungi</taxon>
        <taxon>Dikarya</taxon>
        <taxon>Basidiomycota</taxon>
        <taxon>Agaricomycotina</taxon>
        <taxon>Agaricomycetes</taxon>
        <taxon>Agaricomycetidae</taxon>
        <taxon>Agaricales</taxon>
        <taxon>Marasmiineae</taxon>
        <taxon>Mycenaceae</taxon>
        <taxon>Mycena</taxon>
    </lineage>
</organism>
<evidence type="ECO:0000313" key="3">
    <source>
        <dbReference type="Proteomes" id="UP001219525"/>
    </source>
</evidence>
<feature type="compositionally biased region" description="Basic residues" evidence="1">
    <location>
        <begin position="132"/>
        <end position="143"/>
    </location>
</feature>
<gene>
    <name evidence="2" type="ORF">GGX14DRAFT_397516</name>
</gene>
<feature type="compositionally biased region" description="Basic and acidic residues" evidence="1">
    <location>
        <begin position="204"/>
        <end position="214"/>
    </location>
</feature>
<dbReference type="Proteomes" id="UP001219525">
    <property type="component" value="Unassembled WGS sequence"/>
</dbReference>
<sequence>MVLRTPERNGFLLRFGRLNGTERIYLALWAPQRKRISLVLWAPQQLHISLALWAPYGYDTKFRSRAWAAEGGGRAEAGWAATRAHTGGGRVGGQQRRARGRAAAAGAWAGSGGGAEAGGARRRRTAAAGSGRRARTHRRRARRGGLGSGGRRRRAAGSHRLAGQRCAQAERRGRTSGGAHVQDGHPTTQARCESPALPFLPKQESPKAETRIPSHPDMPVTPMYSSAEAAQAAGKTITFLVIGERQGMDPGYLGTSRLYGHHVRDIRYDIICPEVQTGVHSQVPRGVILTGIPSQTHS</sequence>
<dbReference type="EMBL" id="JARJCW010000042">
    <property type="protein sequence ID" value="KAJ7205820.1"/>
    <property type="molecule type" value="Genomic_DNA"/>
</dbReference>